<accession>A0AAV7UEP5</accession>
<sequence length="78" mass="8208">MLGLGGLPGSLGRLNTGEEALGGAAPWLQSTPAQLRHLGLSAPRGHVFQAMGLVPKLMPSAYGLHGCPSIYRFSPWRV</sequence>
<organism evidence="1 2">
    <name type="scientific">Pleurodeles waltl</name>
    <name type="common">Iberian ribbed newt</name>
    <dbReference type="NCBI Taxonomy" id="8319"/>
    <lineage>
        <taxon>Eukaryota</taxon>
        <taxon>Metazoa</taxon>
        <taxon>Chordata</taxon>
        <taxon>Craniata</taxon>
        <taxon>Vertebrata</taxon>
        <taxon>Euteleostomi</taxon>
        <taxon>Amphibia</taxon>
        <taxon>Batrachia</taxon>
        <taxon>Caudata</taxon>
        <taxon>Salamandroidea</taxon>
        <taxon>Salamandridae</taxon>
        <taxon>Pleurodelinae</taxon>
        <taxon>Pleurodeles</taxon>
    </lineage>
</organism>
<reference evidence="1" key="1">
    <citation type="journal article" date="2022" name="bioRxiv">
        <title>Sequencing and chromosome-scale assembly of the giantPleurodeles waltlgenome.</title>
        <authorList>
            <person name="Brown T."/>
            <person name="Elewa A."/>
            <person name="Iarovenko S."/>
            <person name="Subramanian E."/>
            <person name="Araus A.J."/>
            <person name="Petzold A."/>
            <person name="Susuki M."/>
            <person name="Suzuki K.-i.T."/>
            <person name="Hayashi T."/>
            <person name="Toyoda A."/>
            <person name="Oliveira C."/>
            <person name="Osipova E."/>
            <person name="Leigh N.D."/>
            <person name="Simon A."/>
            <person name="Yun M.H."/>
        </authorList>
    </citation>
    <scope>NUCLEOTIDE SEQUENCE</scope>
    <source>
        <strain evidence="1">20211129_DDA</strain>
        <tissue evidence="1">Liver</tissue>
    </source>
</reference>
<evidence type="ECO:0000313" key="1">
    <source>
        <dbReference type="EMBL" id="KAJ1187026.1"/>
    </source>
</evidence>
<dbReference type="EMBL" id="JANPWB010000005">
    <property type="protein sequence ID" value="KAJ1187026.1"/>
    <property type="molecule type" value="Genomic_DNA"/>
</dbReference>
<proteinExistence type="predicted"/>
<protein>
    <submittedName>
        <fullName evidence="1">Uncharacterized protein</fullName>
    </submittedName>
</protein>
<dbReference type="Proteomes" id="UP001066276">
    <property type="component" value="Chromosome 3_1"/>
</dbReference>
<name>A0AAV7UEP5_PLEWA</name>
<evidence type="ECO:0000313" key="2">
    <source>
        <dbReference type="Proteomes" id="UP001066276"/>
    </source>
</evidence>
<dbReference type="AlphaFoldDB" id="A0AAV7UEP5"/>
<keyword evidence="2" id="KW-1185">Reference proteome</keyword>
<comment type="caution">
    <text evidence="1">The sequence shown here is derived from an EMBL/GenBank/DDBJ whole genome shotgun (WGS) entry which is preliminary data.</text>
</comment>
<gene>
    <name evidence="1" type="ORF">NDU88_003805</name>
</gene>